<reference evidence="2" key="1">
    <citation type="journal article" date="2019" name="Mol. Biol. Evol.">
        <title>Blast fungal genomes show frequent chromosomal changes, gene gains and losses, and effector gene turnover.</title>
        <authorList>
            <person name="Gomez Luciano L.B."/>
            <person name="Jason Tsai I."/>
            <person name="Chuma I."/>
            <person name="Tosa Y."/>
            <person name="Chen Y.H."/>
            <person name="Li J.Y."/>
            <person name="Li M.Y."/>
            <person name="Jade Lu M.Y."/>
            <person name="Nakayashiki H."/>
            <person name="Li W.H."/>
        </authorList>
    </citation>
    <scope>NUCLEOTIDE SEQUENCE</scope>
    <source>
        <strain evidence="2">NI907</strain>
    </source>
</reference>
<reference evidence="2" key="2">
    <citation type="submission" date="2019-10" db="EMBL/GenBank/DDBJ databases">
        <authorList>
            <consortium name="NCBI Genome Project"/>
        </authorList>
    </citation>
    <scope>NUCLEOTIDE SEQUENCE</scope>
    <source>
        <strain evidence="2">NI907</strain>
    </source>
</reference>
<evidence type="ECO:0000313" key="2">
    <source>
        <dbReference type="RefSeq" id="XP_030986682.1"/>
    </source>
</evidence>
<dbReference type="GeneID" id="41957413"/>
<proteinExistence type="predicted"/>
<dbReference type="Proteomes" id="UP000515153">
    <property type="component" value="Unplaced"/>
</dbReference>
<dbReference type="RefSeq" id="XP_030986682.1">
    <property type="nucleotide sequence ID" value="XM_031122501.1"/>
</dbReference>
<protein>
    <submittedName>
        <fullName evidence="2">Uncharacterized protein</fullName>
    </submittedName>
</protein>
<keyword evidence="1" id="KW-1185">Reference proteome</keyword>
<name>A0A6P8BHQ8_PYRGI</name>
<evidence type="ECO:0000313" key="1">
    <source>
        <dbReference type="Proteomes" id="UP000515153"/>
    </source>
</evidence>
<dbReference type="AlphaFoldDB" id="A0A6P8BHQ8"/>
<gene>
    <name evidence="2" type="ORF">PgNI_02435</name>
</gene>
<reference evidence="2" key="3">
    <citation type="submission" date="2025-08" db="UniProtKB">
        <authorList>
            <consortium name="RefSeq"/>
        </authorList>
    </citation>
    <scope>IDENTIFICATION</scope>
    <source>
        <strain evidence="2">NI907</strain>
    </source>
</reference>
<dbReference type="KEGG" id="pgri:PgNI_02435"/>
<accession>A0A6P8BHQ8</accession>
<organism evidence="1 2">
    <name type="scientific">Pyricularia grisea</name>
    <name type="common">Crabgrass-specific blast fungus</name>
    <name type="synonym">Magnaporthe grisea</name>
    <dbReference type="NCBI Taxonomy" id="148305"/>
    <lineage>
        <taxon>Eukaryota</taxon>
        <taxon>Fungi</taxon>
        <taxon>Dikarya</taxon>
        <taxon>Ascomycota</taxon>
        <taxon>Pezizomycotina</taxon>
        <taxon>Sordariomycetes</taxon>
        <taxon>Sordariomycetidae</taxon>
        <taxon>Magnaporthales</taxon>
        <taxon>Pyriculariaceae</taxon>
        <taxon>Pyricularia</taxon>
    </lineage>
</organism>
<sequence length="53" mass="5915">MFEADHNITNNVDINAQHVCLDLRPPASLLIYPVPAKKKKKKEIPISGSTDKD</sequence>